<dbReference type="InterPro" id="IPR021457">
    <property type="entry name" value="DUF3108"/>
</dbReference>
<keyword evidence="1" id="KW-0732">Signal</keyword>
<comment type="caution">
    <text evidence="2">The sequence shown here is derived from an EMBL/GenBank/DDBJ whole genome shotgun (WGS) entry which is preliminary data.</text>
</comment>
<reference evidence="2 3" key="1">
    <citation type="submission" date="2019-04" db="EMBL/GenBank/DDBJ databases">
        <title>Geobacter oryzae sp. nov., ferric-reducing bacteria isolated from paddy soil.</title>
        <authorList>
            <person name="Xu Z."/>
            <person name="Masuda Y."/>
            <person name="Itoh H."/>
            <person name="Senoo K."/>
        </authorList>
    </citation>
    <scope>NUCLEOTIDE SEQUENCE [LARGE SCALE GENOMIC DNA]</scope>
    <source>
        <strain evidence="2 3">Red111</strain>
    </source>
</reference>
<evidence type="ECO:0000313" key="2">
    <source>
        <dbReference type="EMBL" id="TGU74818.1"/>
    </source>
</evidence>
<evidence type="ECO:0000256" key="1">
    <source>
        <dbReference type="SAM" id="SignalP"/>
    </source>
</evidence>
<proteinExistence type="predicted"/>
<feature type="chain" id="PRO_5020439076" evidence="1">
    <location>
        <begin position="22"/>
        <end position="232"/>
    </location>
</feature>
<name>A0A4S1CLY8_9BACT</name>
<dbReference type="Pfam" id="PF11306">
    <property type="entry name" value="DUF3108"/>
    <property type="match status" value="1"/>
</dbReference>
<dbReference type="RefSeq" id="WP_135869140.1">
    <property type="nucleotide sequence ID" value="NZ_SRSC01000001.1"/>
</dbReference>
<accession>A0A4S1CLY8</accession>
<dbReference type="Proteomes" id="UP000306416">
    <property type="component" value="Unassembled WGS sequence"/>
</dbReference>
<organism evidence="2 3">
    <name type="scientific">Geomonas terrae</name>
    <dbReference type="NCBI Taxonomy" id="2562681"/>
    <lineage>
        <taxon>Bacteria</taxon>
        <taxon>Pseudomonadati</taxon>
        <taxon>Thermodesulfobacteriota</taxon>
        <taxon>Desulfuromonadia</taxon>
        <taxon>Geobacterales</taxon>
        <taxon>Geobacteraceae</taxon>
        <taxon>Geomonas</taxon>
    </lineage>
</organism>
<feature type="signal peptide" evidence="1">
    <location>
        <begin position="1"/>
        <end position="21"/>
    </location>
</feature>
<dbReference type="EMBL" id="SRSC01000001">
    <property type="protein sequence ID" value="TGU74818.1"/>
    <property type="molecule type" value="Genomic_DNA"/>
</dbReference>
<keyword evidence="3" id="KW-1185">Reference proteome</keyword>
<protein>
    <submittedName>
        <fullName evidence="2">DUF3108 domain-containing protein</fullName>
    </submittedName>
</protein>
<gene>
    <name evidence="2" type="ORF">E4633_04985</name>
</gene>
<sequence length="232" mass="25911">MKNFLLGIVLLLTAPIHPAHAFPPPERLVYDATWNGISAGSAVIELTRQEDGFKAVNTIRSAGLVSTIFRIEDHIESVMSADGRPHIYRASINEGRHHTRNEVVFDFKGLQAETTDLVRNTRKKEAITAETHDDLSSLYFLRSRPLAPGTSILFDIYDGKRLWNAEARVTKRQQLTTRQGTVTTVVVVSTLKANGVLSKVGGTTFWFSDDTRHIPLKMKTKLKVGEMVLTLK</sequence>
<dbReference type="AlphaFoldDB" id="A0A4S1CLY8"/>
<evidence type="ECO:0000313" key="3">
    <source>
        <dbReference type="Proteomes" id="UP000306416"/>
    </source>
</evidence>